<reference evidence="8 9" key="1">
    <citation type="submission" date="2014-06" db="EMBL/GenBank/DDBJ databases">
        <title>Evolutionary Origins and Diversification of the Mycorrhizal Mutualists.</title>
        <authorList>
            <consortium name="DOE Joint Genome Institute"/>
            <consortium name="Mycorrhizal Genomics Consortium"/>
            <person name="Kohler A."/>
            <person name="Kuo A."/>
            <person name="Nagy L.G."/>
            <person name="Floudas D."/>
            <person name="Copeland A."/>
            <person name="Barry K.W."/>
            <person name="Cichocki N."/>
            <person name="Veneault-Fourrey C."/>
            <person name="LaButti K."/>
            <person name="Lindquist E.A."/>
            <person name="Lipzen A."/>
            <person name="Lundell T."/>
            <person name="Morin E."/>
            <person name="Murat C."/>
            <person name="Riley R."/>
            <person name="Ohm R."/>
            <person name="Sun H."/>
            <person name="Tunlid A."/>
            <person name="Henrissat B."/>
            <person name="Grigoriev I.V."/>
            <person name="Hibbett D.S."/>
            <person name="Martin F."/>
        </authorList>
    </citation>
    <scope>NUCLEOTIDE SEQUENCE [LARGE SCALE GENOMIC DNA]</scope>
    <source>
        <strain evidence="8 9">SS14</strain>
    </source>
</reference>
<evidence type="ECO:0000256" key="2">
    <source>
        <dbReference type="ARBA" id="ARBA00022083"/>
    </source>
</evidence>
<evidence type="ECO:0000256" key="5">
    <source>
        <dbReference type="ARBA" id="ARBA00023242"/>
    </source>
</evidence>
<dbReference type="InterPro" id="IPR033901">
    <property type="entry name" value="RNAPI/III_AC40"/>
</dbReference>
<protein>
    <recommendedName>
        <fullName evidence="2">DNA-directed RNA polymerases I and III subunit RPAC1</fullName>
    </recommendedName>
</protein>
<dbReference type="Gene3D" id="3.30.1360.10">
    <property type="entry name" value="RNA polymerase, RBP11-like subunit"/>
    <property type="match status" value="1"/>
</dbReference>
<evidence type="ECO:0000256" key="1">
    <source>
        <dbReference type="ARBA" id="ARBA00004123"/>
    </source>
</evidence>
<feature type="domain" description="DNA-directed RNA polymerase RpoA/D/Rpb3-type" evidence="7">
    <location>
        <begin position="59"/>
        <end position="341"/>
    </location>
</feature>
<dbReference type="InterPro" id="IPR011262">
    <property type="entry name" value="DNA-dir_RNA_pol_insert"/>
</dbReference>
<dbReference type="GO" id="GO:0005666">
    <property type="term" value="C:RNA polymerase III complex"/>
    <property type="evidence" value="ECO:0007669"/>
    <property type="project" value="TreeGrafter"/>
</dbReference>
<sequence length="354" mass="39917">MALSSIDDPRRHVRLEAERVAHISSTDFPGYYPGEDHSWNLDWFTKNLIVKIQRLSQRSCQFDLVGVDASIANALRRILIAEVPTIAIEHVYVWDNTSVIVDEVLAHRLGLVPLNVDPSLLEMKEVCYPDETATDRNTIVFRLNIACLRNKNAAKGETDPQKLYINSNVYSSHLEWQPQGEQEVIFKDNVPAPTNPNILLAKLRPGQEIEMELHAIKGIGATHAKWSPVATASYRLHPHIRITERIPPASVPKFVSCFSPGVIGVKKNKKGEDEPYVAAARNDSMSREVLRHEEFKDKVELSRIRDWFLFNIESEGPYAPERLLVEAIAVMREKIAAVRNAAAALENGEDVEMS</sequence>
<name>A0A0C9US17_SPHS4</name>
<dbReference type="InterPro" id="IPR036643">
    <property type="entry name" value="RNApol_insert_sf"/>
</dbReference>
<gene>
    <name evidence="8" type="ORF">M422DRAFT_61939</name>
</gene>
<keyword evidence="3" id="KW-0240">DNA-directed RNA polymerase</keyword>
<dbReference type="PANTHER" id="PTHR11800">
    <property type="entry name" value="DNA-DIRECTED RNA POLYMERASE"/>
    <property type="match status" value="1"/>
</dbReference>
<evidence type="ECO:0000313" key="8">
    <source>
        <dbReference type="EMBL" id="KIJ28156.1"/>
    </source>
</evidence>
<evidence type="ECO:0000256" key="3">
    <source>
        <dbReference type="ARBA" id="ARBA00022478"/>
    </source>
</evidence>
<comment type="similarity">
    <text evidence="6">Belongs to the archaeal Rpo3/eukaryotic RPB3 RNA polymerase subunit family.</text>
</comment>
<dbReference type="InterPro" id="IPR011263">
    <property type="entry name" value="DNA-dir_RNA_pol_RpoA/D/Rpb3"/>
</dbReference>
<dbReference type="FunFam" id="2.170.120.12:FF:000003">
    <property type="entry name" value="Dna-directed rna polymerases i and iii subunit"/>
    <property type="match status" value="1"/>
</dbReference>
<evidence type="ECO:0000313" key="9">
    <source>
        <dbReference type="Proteomes" id="UP000054279"/>
    </source>
</evidence>
<dbReference type="OrthoDB" id="270173at2759"/>
<dbReference type="CDD" id="cd07032">
    <property type="entry name" value="RNAP_I_II_AC40"/>
    <property type="match status" value="1"/>
</dbReference>
<keyword evidence="4" id="KW-0804">Transcription</keyword>
<keyword evidence="9" id="KW-1185">Reference proteome</keyword>
<dbReference type="GO" id="GO:0005736">
    <property type="term" value="C:RNA polymerase I complex"/>
    <property type="evidence" value="ECO:0007669"/>
    <property type="project" value="TreeGrafter"/>
</dbReference>
<dbReference type="GO" id="GO:0003677">
    <property type="term" value="F:DNA binding"/>
    <property type="evidence" value="ECO:0007669"/>
    <property type="project" value="InterPro"/>
</dbReference>
<accession>A0A0C9US17</accession>
<dbReference type="InterPro" id="IPR001514">
    <property type="entry name" value="DNA-dir_RNA_pol_30-40kDasu_CS"/>
</dbReference>
<dbReference type="SUPFAM" id="SSF55257">
    <property type="entry name" value="RBP11-like subunits of RNA polymerase"/>
    <property type="match status" value="1"/>
</dbReference>
<evidence type="ECO:0000259" key="7">
    <source>
        <dbReference type="SMART" id="SM00662"/>
    </source>
</evidence>
<evidence type="ECO:0000256" key="4">
    <source>
        <dbReference type="ARBA" id="ARBA00023163"/>
    </source>
</evidence>
<dbReference type="GO" id="GO:0003899">
    <property type="term" value="F:DNA-directed RNA polymerase activity"/>
    <property type="evidence" value="ECO:0007669"/>
    <property type="project" value="InterPro"/>
</dbReference>
<dbReference type="Pfam" id="PF01000">
    <property type="entry name" value="RNA_pol_A_bac"/>
    <property type="match status" value="1"/>
</dbReference>
<dbReference type="PROSITE" id="PS00446">
    <property type="entry name" value="RNA_POL_D_30KD"/>
    <property type="match status" value="1"/>
</dbReference>
<dbReference type="Gene3D" id="2.170.120.12">
    <property type="entry name" value="DNA-directed RNA polymerase, insert domain"/>
    <property type="match status" value="1"/>
</dbReference>
<dbReference type="EMBL" id="KN837313">
    <property type="protein sequence ID" value="KIJ28156.1"/>
    <property type="molecule type" value="Genomic_DNA"/>
</dbReference>
<comment type="subcellular location">
    <subcellularLocation>
        <location evidence="1">Nucleus</location>
    </subcellularLocation>
</comment>
<dbReference type="Proteomes" id="UP000054279">
    <property type="component" value="Unassembled WGS sequence"/>
</dbReference>
<dbReference type="InterPro" id="IPR022842">
    <property type="entry name" value="RNAP_Rpo3/Rpb3/RPAC1"/>
</dbReference>
<dbReference type="GO" id="GO:0006351">
    <property type="term" value="P:DNA-templated transcription"/>
    <property type="evidence" value="ECO:0007669"/>
    <property type="project" value="InterPro"/>
</dbReference>
<dbReference type="PANTHER" id="PTHR11800:SF13">
    <property type="entry name" value="DNA-DIRECTED RNA POLYMERASES I AND III SUBUNIT RPAC1"/>
    <property type="match status" value="1"/>
</dbReference>
<dbReference type="Pfam" id="PF01193">
    <property type="entry name" value="RNA_pol_L"/>
    <property type="match status" value="1"/>
</dbReference>
<dbReference type="HOGENOM" id="CLU_038421_0_1_1"/>
<dbReference type="SMART" id="SM00662">
    <property type="entry name" value="RPOLD"/>
    <property type="match status" value="1"/>
</dbReference>
<dbReference type="InterPro" id="IPR036603">
    <property type="entry name" value="RBP11-like"/>
</dbReference>
<dbReference type="InterPro" id="IPR050518">
    <property type="entry name" value="Rpo3/RPB3_RNA_Pol_subunit"/>
</dbReference>
<dbReference type="GO" id="GO:0046983">
    <property type="term" value="F:protein dimerization activity"/>
    <property type="evidence" value="ECO:0007669"/>
    <property type="project" value="InterPro"/>
</dbReference>
<dbReference type="NCBIfam" id="NF001988">
    <property type="entry name" value="PRK00783.1"/>
    <property type="match status" value="1"/>
</dbReference>
<dbReference type="AlphaFoldDB" id="A0A0C9US17"/>
<dbReference type="HAMAP" id="MF_00320">
    <property type="entry name" value="RNApol_arch_Rpo3"/>
    <property type="match status" value="1"/>
</dbReference>
<evidence type="ECO:0000256" key="6">
    <source>
        <dbReference type="ARBA" id="ARBA00025804"/>
    </source>
</evidence>
<dbReference type="SUPFAM" id="SSF56553">
    <property type="entry name" value="Insert subdomain of RNA polymerase alpha subunit"/>
    <property type="match status" value="1"/>
</dbReference>
<organism evidence="8 9">
    <name type="scientific">Sphaerobolus stellatus (strain SS14)</name>
    <dbReference type="NCBI Taxonomy" id="990650"/>
    <lineage>
        <taxon>Eukaryota</taxon>
        <taxon>Fungi</taxon>
        <taxon>Dikarya</taxon>
        <taxon>Basidiomycota</taxon>
        <taxon>Agaricomycotina</taxon>
        <taxon>Agaricomycetes</taxon>
        <taxon>Phallomycetidae</taxon>
        <taxon>Geastrales</taxon>
        <taxon>Sphaerobolaceae</taxon>
        <taxon>Sphaerobolus</taxon>
    </lineage>
</organism>
<keyword evidence="5" id="KW-0539">Nucleus</keyword>
<dbReference type="GO" id="GO:0055029">
    <property type="term" value="C:nuclear DNA-directed RNA polymerase complex"/>
    <property type="evidence" value="ECO:0007669"/>
    <property type="project" value="UniProtKB-ARBA"/>
</dbReference>
<proteinExistence type="inferred from homology"/>